<dbReference type="RefSeq" id="WP_142539234.1">
    <property type="nucleotide sequence ID" value="NZ_BMIE01000006.1"/>
</dbReference>
<evidence type="ECO:0008006" key="4">
    <source>
        <dbReference type="Google" id="ProtNLM"/>
    </source>
</evidence>
<protein>
    <recommendedName>
        <fullName evidence="4">ABC transporter permease</fullName>
    </recommendedName>
</protein>
<feature type="transmembrane region" description="Helical" evidence="1">
    <location>
        <begin position="231"/>
        <end position="254"/>
    </location>
</feature>
<comment type="caution">
    <text evidence="2">The sequence shown here is derived from an EMBL/GenBank/DDBJ whole genome shotgun (WGS) entry which is preliminary data.</text>
</comment>
<dbReference type="OrthoDB" id="4187110at2"/>
<keyword evidence="3" id="KW-1185">Reference proteome</keyword>
<evidence type="ECO:0000313" key="2">
    <source>
        <dbReference type="EMBL" id="TQR12454.1"/>
    </source>
</evidence>
<feature type="transmembrane region" description="Helical" evidence="1">
    <location>
        <begin position="159"/>
        <end position="180"/>
    </location>
</feature>
<gene>
    <name evidence="2" type="ORF">FG382_12565</name>
</gene>
<keyword evidence="1" id="KW-0812">Transmembrane</keyword>
<dbReference type="AlphaFoldDB" id="A0A544T4T8"/>
<dbReference type="GO" id="GO:0140359">
    <property type="term" value="F:ABC-type transporter activity"/>
    <property type="evidence" value="ECO:0007669"/>
    <property type="project" value="InterPro"/>
</dbReference>
<evidence type="ECO:0000256" key="1">
    <source>
        <dbReference type="SAM" id="Phobius"/>
    </source>
</evidence>
<feature type="transmembrane region" description="Helical" evidence="1">
    <location>
        <begin position="186"/>
        <end position="210"/>
    </location>
</feature>
<evidence type="ECO:0000313" key="3">
    <source>
        <dbReference type="Proteomes" id="UP000317316"/>
    </source>
</evidence>
<dbReference type="Proteomes" id="UP000317316">
    <property type="component" value="Unassembled WGS sequence"/>
</dbReference>
<keyword evidence="1" id="KW-0472">Membrane</keyword>
<sequence length="262" mass="29347">MNSFYILMNKEYFQMIRDFKIIWLPIVFIFLGMTQPVLTYYLPTILGALGGGQGITIDPTMVQQEGGQVLATTLGSQFDQLGILIIVISMMGMIQADKASGMLAFILTRPVTVWSYIAGKVISNFLLVIVSVTSGYFVSYLYVNYLFTDVPISHMLSALLIYLIWVLFMISFTLMISTIFNGQGVIALIGIVFLIICRMITGIHPIIDLINPAGMSQHAMSLLFTGSVDSSIYVSLFITFLWVLFTLLVSHLWISQKKFQQD</sequence>
<organism evidence="2 3">
    <name type="scientific">Psychrobacillus lasiicapitis</name>
    <dbReference type="NCBI Taxonomy" id="1636719"/>
    <lineage>
        <taxon>Bacteria</taxon>
        <taxon>Bacillati</taxon>
        <taxon>Bacillota</taxon>
        <taxon>Bacilli</taxon>
        <taxon>Bacillales</taxon>
        <taxon>Bacillaceae</taxon>
        <taxon>Psychrobacillus</taxon>
    </lineage>
</organism>
<feature type="transmembrane region" description="Helical" evidence="1">
    <location>
        <begin position="21"/>
        <end position="42"/>
    </location>
</feature>
<feature type="transmembrane region" description="Helical" evidence="1">
    <location>
        <begin position="125"/>
        <end position="147"/>
    </location>
</feature>
<dbReference type="EMBL" id="VDGH01000007">
    <property type="protein sequence ID" value="TQR12454.1"/>
    <property type="molecule type" value="Genomic_DNA"/>
</dbReference>
<dbReference type="GO" id="GO:0005886">
    <property type="term" value="C:plasma membrane"/>
    <property type="evidence" value="ECO:0007669"/>
    <property type="project" value="UniProtKB-SubCell"/>
</dbReference>
<proteinExistence type="predicted"/>
<reference evidence="2 3" key="1">
    <citation type="submission" date="2019-05" db="EMBL/GenBank/DDBJ databases">
        <title>Psychrobacillus vulpis sp. nov., a new species isolated from feces of a red fox that inhabits in The Tablas de Daimiel Natural Park, Albacete, Spain.</title>
        <authorList>
            <person name="Rodriguez M."/>
            <person name="Reina J.C."/>
            <person name="Bejar V."/>
            <person name="Llamas I."/>
        </authorList>
    </citation>
    <scope>NUCLEOTIDE SEQUENCE [LARGE SCALE GENOMIC DNA]</scope>
    <source>
        <strain evidence="2 3">NEAU-3TGS17</strain>
    </source>
</reference>
<keyword evidence="1" id="KW-1133">Transmembrane helix</keyword>
<name>A0A544T4T8_9BACI</name>
<dbReference type="Pfam" id="PF12679">
    <property type="entry name" value="ABC2_membrane_2"/>
    <property type="match status" value="1"/>
</dbReference>
<accession>A0A544T4T8</accession>